<protein>
    <submittedName>
        <fullName evidence="1">Uncharacterized protein</fullName>
    </submittedName>
</protein>
<proteinExistence type="predicted"/>
<dbReference type="EMBL" id="JARBHB010000005">
    <property type="protein sequence ID" value="KAJ8883502.1"/>
    <property type="molecule type" value="Genomic_DNA"/>
</dbReference>
<reference evidence="1 2" key="1">
    <citation type="submission" date="2023-02" db="EMBL/GenBank/DDBJ databases">
        <title>LHISI_Scaffold_Assembly.</title>
        <authorList>
            <person name="Stuart O.P."/>
            <person name="Cleave R."/>
            <person name="Magrath M.J.L."/>
            <person name="Mikheyev A.S."/>
        </authorList>
    </citation>
    <scope>NUCLEOTIDE SEQUENCE [LARGE SCALE GENOMIC DNA]</scope>
    <source>
        <strain evidence="1">Daus_M_001</strain>
        <tissue evidence="1">Leg muscle</tissue>
    </source>
</reference>
<evidence type="ECO:0000313" key="2">
    <source>
        <dbReference type="Proteomes" id="UP001159363"/>
    </source>
</evidence>
<comment type="caution">
    <text evidence="1">The sequence shown here is derived from an EMBL/GenBank/DDBJ whole genome shotgun (WGS) entry which is preliminary data.</text>
</comment>
<dbReference type="Proteomes" id="UP001159363">
    <property type="component" value="Chromosome 4"/>
</dbReference>
<accession>A0ABQ9HGQ3</accession>
<keyword evidence="2" id="KW-1185">Reference proteome</keyword>
<name>A0ABQ9HGQ3_9NEOP</name>
<organism evidence="1 2">
    <name type="scientific">Dryococelus australis</name>
    <dbReference type="NCBI Taxonomy" id="614101"/>
    <lineage>
        <taxon>Eukaryota</taxon>
        <taxon>Metazoa</taxon>
        <taxon>Ecdysozoa</taxon>
        <taxon>Arthropoda</taxon>
        <taxon>Hexapoda</taxon>
        <taxon>Insecta</taxon>
        <taxon>Pterygota</taxon>
        <taxon>Neoptera</taxon>
        <taxon>Polyneoptera</taxon>
        <taxon>Phasmatodea</taxon>
        <taxon>Verophasmatodea</taxon>
        <taxon>Anareolatae</taxon>
        <taxon>Phasmatidae</taxon>
        <taxon>Eurycanthinae</taxon>
        <taxon>Dryococelus</taxon>
    </lineage>
</organism>
<sequence length="1391" mass="153028">MCSNRHASLIAKAQTYYEEVERSLECLDITPSRQGQYYGGKHGVETLHQEDQTSCLALHDTHCPTLISMASDYALGCALLNSIKVAGRVKELTCLATARQFIIFVNCSLVCNKLSNITEVTLQLAVTMKHFDLVVGEGGCHAALSQVSLHSTSVDQIQSHSKYSKAETLVLRSLARHLVSLQDGSVCRAFLPEGGISPDLLQHAECHHNTEVEHLPAAHCVGTKQSMIMQILHTAEEYTTCIQVDLMQDLQKCSIYREQNIRTGGPTERMEFLLVGLIDYGMACREIEWGNVQRSGWSGGGGTTQAMCLLLAARTKCRCGCVCRRYLREQDLTIRDKSSRISVPATLKPSRLAHADMRHVGGQCAARVPSTGGLVTFSVVVSDATEGHTQAPSSCDCEVTYTRQVCQLAIVGYQARADMRHVGGQCAARVPSTGGLVTFSVVVSDATEGHTQAPSSCDCEVTYTRQVCRLATAVTEDFCQTITDVWVQSRLTRPVTISVLPNHLQAVRRLRTGVGYSLVPKNHRQKLAYITGLYVKQTYEFTGQAHFASSFQDKIDVKHVYTEAESAIGEDREAGCCIHEHRLDLSRDEERSALLSKKLVPYPGEVARLRLCNHTAVVREVTTEYFCHHASSLYQQLNALCLDSVFVLLDLASSTSPSLKYPTCCHITVRRNKDNATEMVKLFCLKIISVPVLYERDMLLKKLTLGYELYSRGNQYRKRRKFLVKYTTCLGDHDPCSVHSFCVFRRFRRATGNHSDSSAVTASLVATSDVVNVRRMSWLLEEAKFSRARTEAGLRRPVPELTVVRETRVANMSTHEKYVRRSKPTADVCNSFVREEGFQAHCSGVLVPAGGSLDNSGLSDVFHVVGQAVCCVCSRYLPLAVRKCTRQRRAPGRRLLVMMCHVCNGLVLFSLIQLYDADLCSNVAHLSESECSQWRPQNSQTALYLNGTYAGTLASTKAKRVRFPVWSFPDFHTHLGIVPGDATGRWVFSGSPVPQPLHSDHDPYSFRFALIGSQDLDCLFNLSRLISPAFLPHKYSFVNSNACFEFQVGFHYTVVSFNFVTSEKAYRSRAKFQTPTNEIFHTVVLGKDKRLVSLTQEGVLGRMWASFGGGRGGGTARIAQGPGISLGGPDSESSCDVTSGMHLSRVGSQVWMEEGNTVVVEGNAVIGGRAGCRRWHDCQRPAAAVDRHRRLRAAVASVIDGAAQSRCILEKTRRAVASSATIPTCEKPGVTRLGIEPGSSLSEASSLTTQPLRPYRVVDLQNRSSFAVQRPGSDGDESYSRAYVRKDHLLPWCQCFKNVFTNKVVSAKAVTRSIITVVRLPATNLGEPGSIPGGAAPGLPHVGTMPDDAAGQCHFFSGISLSHPLLHSRAAPYAPRFTLISSQDLEVKALA</sequence>
<evidence type="ECO:0000313" key="1">
    <source>
        <dbReference type="EMBL" id="KAJ8883502.1"/>
    </source>
</evidence>
<gene>
    <name evidence="1" type="ORF">PR048_015346</name>
</gene>